<evidence type="ECO:0000259" key="5">
    <source>
        <dbReference type="PROSITE" id="PS51782"/>
    </source>
</evidence>
<dbReference type="PANTHER" id="PTHR34997:SF1">
    <property type="entry name" value="PEPTIDOGLYCAN-BINDING LYSIN DOMAIN"/>
    <property type="match status" value="1"/>
</dbReference>
<sequence>MANLRNLLLVCAFGSIASALPSSSDDSAGPCLRWYSVKNGDYCFKIAAEQSVSFDNLQKWNKNQDCSLIHQGDHFCVSKHPEVQCEAYHTVVRGDNCYNIARTYKSPQGKPLEAQQLVDWNRNILFHPDQCMILPGQKLCIRRTALFSFVSPIRLTSQLSWYHQPQSRRERLKTGWLQVFALAIETFQVTMVNRLQGEETFHTEERLRREENGIIITISIFTALCLLQLKLSPQQS</sequence>
<dbReference type="InterPro" id="IPR018392">
    <property type="entry name" value="LysM"/>
</dbReference>
<dbReference type="AlphaFoldDB" id="A0A367LD28"/>
<dbReference type="OrthoDB" id="4927717at2759"/>
<evidence type="ECO:0000256" key="2">
    <source>
        <dbReference type="ARBA" id="ARBA00023026"/>
    </source>
</evidence>
<evidence type="ECO:0000256" key="1">
    <source>
        <dbReference type="ARBA" id="ARBA00022669"/>
    </source>
</evidence>
<feature type="domain" description="LysM" evidence="5">
    <location>
        <begin position="87"/>
        <end position="141"/>
    </location>
</feature>
<dbReference type="SMART" id="SM00257">
    <property type="entry name" value="LysM"/>
    <property type="match status" value="2"/>
</dbReference>
<dbReference type="STRING" id="1330021.A0A367LD28"/>
<organism evidence="6 7">
    <name type="scientific">Ophiocordyceps polyrhachis-furcata BCC 54312</name>
    <dbReference type="NCBI Taxonomy" id="1330021"/>
    <lineage>
        <taxon>Eukaryota</taxon>
        <taxon>Fungi</taxon>
        <taxon>Dikarya</taxon>
        <taxon>Ascomycota</taxon>
        <taxon>Pezizomycotina</taxon>
        <taxon>Sordariomycetes</taxon>
        <taxon>Hypocreomycetidae</taxon>
        <taxon>Hypocreales</taxon>
        <taxon>Ophiocordycipitaceae</taxon>
        <taxon>Ophiocordyceps</taxon>
    </lineage>
</organism>
<dbReference type="EMBL" id="LKCN02000007">
    <property type="protein sequence ID" value="RCI12329.1"/>
    <property type="molecule type" value="Genomic_DNA"/>
</dbReference>
<feature type="domain" description="LysM" evidence="5">
    <location>
        <begin position="33"/>
        <end position="77"/>
    </location>
</feature>
<accession>A0A367LD28</accession>
<evidence type="ECO:0000313" key="7">
    <source>
        <dbReference type="Proteomes" id="UP000253664"/>
    </source>
</evidence>
<dbReference type="Proteomes" id="UP000253664">
    <property type="component" value="Unassembled WGS sequence"/>
</dbReference>
<dbReference type="CDD" id="cd00118">
    <property type="entry name" value="LysM"/>
    <property type="match status" value="2"/>
</dbReference>
<dbReference type="SUPFAM" id="SSF54106">
    <property type="entry name" value="LysM domain"/>
    <property type="match status" value="2"/>
</dbReference>
<evidence type="ECO:0000256" key="3">
    <source>
        <dbReference type="ARBA" id="ARBA00044955"/>
    </source>
</evidence>
<dbReference type="PANTHER" id="PTHR34997">
    <property type="entry name" value="AM15"/>
    <property type="match status" value="1"/>
</dbReference>
<evidence type="ECO:0000313" key="6">
    <source>
        <dbReference type="EMBL" id="RCI12329.1"/>
    </source>
</evidence>
<feature type="signal peptide" evidence="4">
    <location>
        <begin position="1"/>
        <end position="19"/>
    </location>
</feature>
<keyword evidence="1" id="KW-0147">Chitin-binding</keyword>
<dbReference type="Gene3D" id="3.10.350.10">
    <property type="entry name" value="LysM domain"/>
    <property type="match status" value="2"/>
</dbReference>
<proteinExistence type="inferred from homology"/>
<keyword evidence="2" id="KW-0843">Virulence</keyword>
<protein>
    <recommendedName>
        <fullName evidence="5">LysM domain-containing protein</fullName>
    </recommendedName>
</protein>
<reference evidence="6 7" key="1">
    <citation type="journal article" date="2015" name="BMC Genomics">
        <title>Insights from the genome of Ophiocordyceps polyrhachis-furcata to pathogenicity and host specificity in insect fungi.</title>
        <authorList>
            <person name="Wichadakul D."/>
            <person name="Kobmoo N."/>
            <person name="Ingsriswang S."/>
            <person name="Tangphatsornruang S."/>
            <person name="Chantasingh D."/>
            <person name="Luangsa-ard J.J."/>
            <person name="Eurwilaichitr L."/>
        </authorList>
    </citation>
    <scope>NUCLEOTIDE SEQUENCE [LARGE SCALE GENOMIC DNA]</scope>
    <source>
        <strain evidence="6 7">BCC 54312</strain>
    </source>
</reference>
<comment type="caution">
    <text evidence="6">The sequence shown here is derived from an EMBL/GenBank/DDBJ whole genome shotgun (WGS) entry which is preliminary data.</text>
</comment>
<dbReference type="InterPro" id="IPR052210">
    <property type="entry name" value="LysM1-like"/>
</dbReference>
<keyword evidence="7" id="KW-1185">Reference proteome</keyword>
<feature type="chain" id="PRO_5016613457" description="LysM domain-containing protein" evidence="4">
    <location>
        <begin position="20"/>
        <end position="236"/>
    </location>
</feature>
<dbReference type="InterPro" id="IPR036779">
    <property type="entry name" value="LysM_dom_sf"/>
</dbReference>
<gene>
    <name evidence="6" type="ORF">L249_0683</name>
</gene>
<keyword evidence="4" id="KW-0732">Signal</keyword>
<dbReference type="GO" id="GO:0008061">
    <property type="term" value="F:chitin binding"/>
    <property type="evidence" value="ECO:0007669"/>
    <property type="project" value="UniProtKB-KW"/>
</dbReference>
<name>A0A367LD28_9HYPO</name>
<comment type="similarity">
    <text evidence="3">Belongs to the secreted LysM effector family.</text>
</comment>
<evidence type="ECO:0000256" key="4">
    <source>
        <dbReference type="SAM" id="SignalP"/>
    </source>
</evidence>
<dbReference type="Pfam" id="PF01476">
    <property type="entry name" value="LysM"/>
    <property type="match status" value="2"/>
</dbReference>
<dbReference type="PROSITE" id="PS51782">
    <property type="entry name" value="LYSM"/>
    <property type="match status" value="2"/>
</dbReference>